<dbReference type="InterPro" id="IPR025889">
    <property type="entry name" value="GSP17M-like_dom"/>
</dbReference>
<feature type="compositionally biased region" description="Polar residues" evidence="1">
    <location>
        <begin position="193"/>
        <end position="202"/>
    </location>
</feature>
<feature type="transmembrane region" description="Helical" evidence="2">
    <location>
        <begin position="55"/>
        <end position="78"/>
    </location>
</feature>
<proteinExistence type="predicted"/>
<evidence type="ECO:0000256" key="2">
    <source>
        <dbReference type="SAM" id="Phobius"/>
    </source>
</evidence>
<dbReference type="Proteomes" id="UP000018852">
    <property type="component" value="Unassembled WGS sequence"/>
</dbReference>
<keyword evidence="2" id="KW-0812">Transmembrane</keyword>
<gene>
    <name evidence="4" type="ORF">Q605_AUC00928G0002</name>
</gene>
<feature type="region of interest" description="Disordered" evidence="1">
    <location>
        <begin position="150"/>
        <end position="259"/>
    </location>
</feature>
<accession>W1VA61</accession>
<dbReference type="EMBL" id="AZLV01000928">
    <property type="protein sequence ID" value="ETJ02842.1"/>
    <property type="molecule type" value="Genomic_DNA"/>
</dbReference>
<feature type="domain" description="General stress protein 17M-like" evidence="3">
    <location>
        <begin position="6"/>
        <end position="81"/>
    </location>
</feature>
<evidence type="ECO:0000313" key="4">
    <source>
        <dbReference type="EMBL" id="ETJ02842.1"/>
    </source>
</evidence>
<keyword evidence="2" id="KW-0472">Membrane</keyword>
<organism evidence="4 5">
    <name type="scientific">Actinomyces urogenitalis DORA_12</name>
    <dbReference type="NCBI Taxonomy" id="1403939"/>
    <lineage>
        <taxon>Bacteria</taxon>
        <taxon>Bacillati</taxon>
        <taxon>Actinomycetota</taxon>
        <taxon>Actinomycetes</taxon>
        <taxon>Actinomycetales</taxon>
        <taxon>Actinomycetaceae</taxon>
        <taxon>Actinomyces</taxon>
    </lineage>
</organism>
<dbReference type="Pfam" id="PF11181">
    <property type="entry name" value="YflT"/>
    <property type="match status" value="1"/>
</dbReference>
<name>W1VA61_9ACTO</name>
<protein>
    <recommendedName>
        <fullName evidence="3">General stress protein 17M-like domain-containing protein</fullName>
    </recommendedName>
</protein>
<sequence length="259" mass="26540">MPPGEEVASFATYAEAQHAVDMLSDEGFPVEHLAIVGTDLRQVETITGRMSWGRAIVSGAVSGLWLGLFFGALLALVGPSQMGGVALMGSAVLMGVLWGALFQVVGYAMTRGRRDFTSTSAVVASRYSIIAAEHVMDAARALSGLAGNLSRGGEAARRAQERRAARQAGRGGGPTTFGSRPDEQPRFGVRLSSADQVQSGSQAVEDAPGPAAPAERSAASTPSVTEASPAAGTEPDRGPAPDNGESTTDPAAPSSDQDD</sequence>
<reference evidence="4 5" key="1">
    <citation type="submission" date="2013-12" db="EMBL/GenBank/DDBJ databases">
        <title>A Varibaculum cambriense genome reconstructed from a premature infant gut community with otherwise low bacterial novelty that shifts toward anaerobic metabolism during the third week of life.</title>
        <authorList>
            <person name="Brown C.T."/>
            <person name="Sharon I."/>
            <person name="Thomas B.C."/>
            <person name="Castelle C.J."/>
            <person name="Morowitz M.J."/>
            <person name="Banfield J.F."/>
        </authorList>
    </citation>
    <scope>NUCLEOTIDE SEQUENCE [LARGE SCALE GENOMIC DNA]</scope>
    <source>
        <strain evidence="5">DORA_12</strain>
    </source>
</reference>
<comment type="caution">
    <text evidence="4">The sequence shown here is derived from an EMBL/GenBank/DDBJ whole genome shotgun (WGS) entry which is preliminary data.</text>
</comment>
<evidence type="ECO:0000256" key="1">
    <source>
        <dbReference type="SAM" id="MobiDB-lite"/>
    </source>
</evidence>
<dbReference type="PATRIC" id="fig|1403939.3.peg.1458"/>
<feature type="compositionally biased region" description="Basic and acidic residues" evidence="1">
    <location>
        <begin position="154"/>
        <end position="164"/>
    </location>
</feature>
<feature type="transmembrane region" description="Helical" evidence="2">
    <location>
        <begin position="84"/>
        <end position="108"/>
    </location>
</feature>
<evidence type="ECO:0000313" key="5">
    <source>
        <dbReference type="Proteomes" id="UP000018852"/>
    </source>
</evidence>
<keyword evidence="2" id="KW-1133">Transmembrane helix</keyword>
<dbReference type="AlphaFoldDB" id="W1VA61"/>
<evidence type="ECO:0000259" key="3">
    <source>
        <dbReference type="Pfam" id="PF11181"/>
    </source>
</evidence>